<reference evidence="1" key="1">
    <citation type="journal article" date="2014" name="Int. J. Syst. Evol. Microbiol.">
        <title>Complete genome sequence of Corynebacterium casei LMG S-19264T (=DSM 44701T), isolated from a smear-ripened cheese.</title>
        <authorList>
            <consortium name="US DOE Joint Genome Institute (JGI-PGF)"/>
            <person name="Walter F."/>
            <person name="Albersmeier A."/>
            <person name="Kalinowski J."/>
            <person name="Ruckert C."/>
        </authorList>
    </citation>
    <scope>NUCLEOTIDE SEQUENCE</scope>
    <source>
        <strain evidence="1">JCM 19596</strain>
    </source>
</reference>
<keyword evidence="2" id="KW-1185">Reference proteome</keyword>
<dbReference type="InterPro" id="IPR017850">
    <property type="entry name" value="Alkaline_phosphatase_core_sf"/>
</dbReference>
<comment type="caution">
    <text evidence="1">The sequence shown here is derived from an EMBL/GenBank/DDBJ whole genome shotgun (WGS) entry which is preliminary data.</text>
</comment>
<reference evidence="1" key="2">
    <citation type="submission" date="2020-09" db="EMBL/GenBank/DDBJ databases">
        <authorList>
            <person name="Sun Q."/>
            <person name="Ohkuma M."/>
        </authorList>
    </citation>
    <scope>NUCLEOTIDE SEQUENCE</scope>
    <source>
        <strain evidence="1">JCM 19596</strain>
    </source>
</reference>
<proteinExistence type="predicted"/>
<dbReference type="Proteomes" id="UP000607197">
    <property type="component" value="Unassembled WGS sequence"/>
</dbReference>
<name>A0A830F893_9EURY</name>
<dbReference type="Gene3D" id="3.40.720.10">
    <property type="entry name" value="Alkaline Phosphatase, subunit A"/>
    <property type="match status" value="1"/>
</dbReference>
<gene>
    <name evidence="1" type="ORF">GCM10009039_33880</name>
</gene>
<dbReference type="EMBL" id="BMPG01000008">
    <property type="protein sequence ID" value="GGL73058.1"/>
    <property type="molecule type" value="Genomic_DNA"/>
</dbReference>
<evidence type="ECO:0000313" key="2">
    <source>
        <dbReference type="Proteomes" id="UP000607197"/>
    </source>
</evidence>
<organism evidence="1 2">
    <name type="scientific">Halocalculus aciditolerans</name>
    <dbReference type="NCBI Taxonomy" id="1383812"/>
    <lineage>
        <taxon>Archaea</taxon>
        <taxon>Methanobacteriati</taxon>
        <taxon>Methanobacteriota</taxon>
        <taxon>Stenosarchaea group</taxon>
        <taxon>Halobacteria</taxon>
        <taxon>Halobacteriales</taxon>
        <taxon>Halobacteriaceae</taxon>
        <taxon>Halocalculus</taxon>
    </lineage>
</organism>
<protein>
    <recommendedName>
        <fullName evidence="3">Sulfatase</fullName>
    </recommendedName>
</protein>
<accession>A0A830F893</accession>
<evidence type="ECO:0000313" key="1">
    <source>
        <dbReference type="EMBL" id="GGL73058.1"/>
    </source>
</evidence>
<dbReference type="SUPFAM" id="SSF53649">
    <property type="entry name" value="Alkaline phosphatase-like"/>
    <property type="match status" value="1"/>
</dbReference>
<dbReference type="AlphaFoldDB" id="A0A830F893"/>
<dbReference type="OrthoDB" id="100846at2157"/>
<evidence type="ECO:0008006" key="3">
    <source>
        <dbReference type="Google" id="ProtNLM"/>
    </source>
</evidence>
<sequence length="312" mass="35855">MGLTELFTRNLNRVKRGEIQELLFEGGYELYSASWRLGKLLPIDETNIFDRDWDVLVILDGCRVDLMHEIKSEYEFLSDINEITSTGSMSLEWMENTFSNAPSQELASTAYVTSNLFSRDVCDDEMFSCLEEVWRYGWDDELNTIPARPVTDKAIEVMRSDSPERMIVHYMQPHHPFIGENESLPSFNPDPFGRDNNGIAEARTAWDALRRGELTYEAVWQAYKDNLRYVLEDVSILRENIRADKLAITADHGNAVGEWGIYDHPIGFPHPAVKNVPWVETTAKDEHTYEPSITEQTSSRSIDERLSALGYK</sequence>